<accession>A0A432YNX5</accession>
<dbReference type="Gene3D" id="3.40.109.10">
    <property type="entry name" value="NADH Oxidase"/>
    <property type="match status" value="1"/>
</dbReference>
<dbReference type="SUPFAM" id="SSF55469">
    <property type="entry name" value="FMN-dependent nitroreductase-like"/>
    <property type="match status" value="1"/>
</dbReference>
<comment type="similarity">
    <text evidence="1">Belongs to the nitroreductase family.</text>
</comment>
<evidence type="ECO:0000313" key="5">
    <source>
        <dbReference type="Proteomes" id="UP000288259"/>
    </source>
</evidence>
<gene>
    <name evidence="4" type="ORF">CWI71_04025</name>
</gene>
<comment type="caution">
    <text evidence="4">The sequence shown here is derived from an EMBL/GenBank/DDBJ whole genome shotgun (WGS) entry which is preliminary data.</text>
</comment>
<dbReference type="InterPro" id="IPR000415">
    <property type="entry name" value="Nitroreductase-like"/>
</dbReference>
<evidence type="ECO:0000256" key="1">
    <source>
        <dbReference type="ARBA" id="ARBA00007118"/>
    </source>
</evidence>
<protein>
    <submittedName>
        <fullName evidence="4">Nitroreductase-like protein</fullName>
    </submittedName>
</protein>
<name>A0A432YNX5_9GAMM</name>
<dbReference type="Proteomes" id="UP000288259">
    <property type="component" value="Unassembled WGS sequence"/>
</dbReference>
<feature type="domain" description="Nitroreductase" evidence="3">
    <location>
        <begin position="272"/>
        <end position="338"/>
    </location>
</feature>
<keyword evidence="2" id="KW-0560">Oxidoreductase</keyword>
<keyword evidence="5" id="KW-1185">Reference proteome</keyword>
<dbReference type="RefSeq" id="WP_126753972.1">
    <property type="nucleotide sequence ID" value="NZ_PIPY01000003.1"/>
</dbReference>
<dbReference type="AlphaFoldDB" id="A0A432YNX5"/>
<feature type="domain" description="Nitroreductase" evidence="3">
    <location>
        <begin position="193"/>
        <end position="249"/>
    </location>
</feature>
<organism evidence="4 5">
    <name type="scientific">Pseudidiomarina insulisalsae</name>
    <dbReference type="NCBI Taxonomy" id="575789"/>
    <lineage>
        <taxon>Bacteria</taxon>
        <taxon>Pseudomonadati</taxon>
        <taxon>Pseudomonadota</taxon>
        <taxon>Gammaproteobacteria</taxon>
        <taxon>Alteromonadales</taxon>
        <taxon>Idiomarinaceae</taxon>
        <taxon>Pseudidiomarina</taxon>
    </lineage>
</organism>
<dbReference type="PANTHER" id="PTHR43673:SF10">
    <property type="entry name" value="NADH DEHYDROGENASE_NAD(P)H NITROREDUCTASE XCC3605-RELATED"/>
    <property type="match status" value="1"/>
</dbReference>
<dbReference type="PANTHER" id="PTHR43673">
    <property type="entry name" value="NAD(P)H NITROREDUCTASE YDGI-RELATED"/>
    <property type="match status" value="1"/>
</dbReference>
<dbReference type="EMBL" id="PIPY01000003">
    <property type="protein sequence ID" value="RUO62608.1"/>
    <property type="molecule type" value="Genomic_DNA"/>
</dbReference>
<evidence type="ECO:0000256" key="2">
    <source>
        <dbReference type="ARBA" id="ARBA00023002"/>
    </source>
</evidence>
<reference evidence="5" key="1">
    <citation type="journal article" date="2018" name="Front. Microbiol.">
        <title>Genome-Based Analysis Reveals the Taxonomy and Diversity of the Family Idiomarinaceae.</title>
        <authorList>
            <person name="Liu Y."/>
            <person name="Lai Q."/>
            <person name="Shao Z."/>
        </authorList>
    </citation>
    <scope>NUCLEOTIDE SEQUENCE [LARGE SCALE GENOMIC DNA]</scope>
    <source>
        <strain evidence="5">CVS-6</strain>
    </source>
</reference>
<sequence>MATLRKIAKAIIPRLLIQKIRALNDALHRRLIYLFAPSRWTASLYYCLFSTRFGREHQALLQGRIRYLESLKAEPDKRMKSRVLLRRNIHRLEKGLIMQPRRSSFASAYIAETLAQFQFAVANPEQDQDELQWAHDVLDAYFSVVKDTPTIAKARKQWETSVGRGSSSNKKPYQYKELPRSTITREELKCLFTQRRSVRWFDSNRKVSGDVIEKAVELSSLAPSACNRLPYSYYYLDTPKRAQEIAALAGGTVGFSQNIQHLIVVVGDLSCYPLERDRHCIYIDASLATMQLMLAFETMGVSTCPINWPDDEGREQLMAERLGLEKFQRPVMLLAFGYADPQGGIPYSAKKSANLLLVKDSEYSAHS</sequence>
<evidence type="ECO:0000313" key="4">
    <source>
        <dbReference type="EMBL" id="RUO62608.1"/>
    </source>
</evidence>
<dbReference type="OrthoDB" id="9802510at2"/>
<dbReference type="GO" id="GO:0016491">
    <property type="term" value="F:oxidoreductase activity"/>
    <property type="evidence" value="ECO:0007669"/>
    <property type="project" value="UniProtKB-KW"/>
</dbReference>
<dbReference type="Pfam" id="PF00881">
    <property type="entry name" value="Nitroreductase"/>
    <property type="match status" value="2"/>
</dbReference>
<dbReference type="InterPro" id="IPR029479">
    <property type="entry name" value="Nitroreductase"/>
</dbReference>
<evidence type="ECO:0000259" key="3">
    <source>
        <dbReference type="Pfam" id="PF00881"/>
    </source>
</evidence>
<proteinExistence type="inferred from homology"/>